<organism evidence="3 4">
    <name type="scientific">Paeniglutamicibacter sulfureus</name>
    <dbReference type="NCBI Taxonomy" id="43666"/>
    <lineage>
        <taxon>Bacteria</taxon>
        <taxon>Bacillati</taxon>
        <taxon>Actinomycetota</taxon>
        <taxon>Actinomycetes</taxon>
        <taxon>Micrococcales</taxon>
        <taxon>Micrococcaceae</taxon>
        <taxon>Paeniglutamicibacter</taxon>
    </lineage>
</organism>
<evidence type="ECO:0000259" key="2">
    <source>
        <dbReference type="Pfam" id="PF01494"/>
    </source>
</evidence>
<dbReference type="EC" id="1.14.13.127" evidence="3"/>
<sequence length="574" mass="62715">MNSIPSSEVLIIGAGPAGLMLANILGMYGRSVTVLEARDELIDYPRGVGLDDESLRTIQTVGLVDTVLPHTAPQHIMRLVNGSGKTIMINNPQTREFGWDRKHAFIQPEVDKALYAGLAQYPNINVHFGHLVEDVIEDAAGVTAIARVTNADGTETEHRFSAQYLVGCEGGKSPTRKRMGVSFEGDSPSTRWLVVDVDNDPLGTPNVFLGADPKRPYVSIGLPHAVRRWEFMLHDHEDESVVTSKEWVAEMLKDHVPDPHNLSYIRRRVFTHHGRVAGSFRKGRQLIAGDAAHLMPVWMGQGWNSGMRDATNLGWKLTSVLTGTAGEDILDTYTSERKDHAKAMVDLSMTLGSVIKITNPLAVAARDAASSVLNLFPSAKSYFSDMRFKPMPRYTAGVLADPTTQASGTAAAKLTSKLIPVKTANRKVSPVGVQFPQPRVNSQLDENLLLDDVIGNWWTVLVWGNDPKDVLPAHSIKALEALGAKLVALVPETQREWAQEHMSEDVLVLGDHTGAVKKWFDERPTPMIFLRPDRFVAGACLHQHGPATLQAILDSMGSAADHSPSKAQDSALAV</sequence>
<feature type="domain" description="FAD-binding" evidence="2">
    <location>
        <begin position="8"/>
        <end position="347"/>
    </location>
</feature>
<dbReference type="PRINTS" id="PR00420">
    <property type="entry name" value="RNGMNOXGNASE"/>
</dbReference>
<dbReference type="InterPro" id="IPR050631">
    <property type="entry name" value="PheA/TfdB_FAD_monoxygenase"/>
</dbReference>
<evidence type="ECO:0000256" key="1">
    <source>
        <dbReference type="ARBA" id="ARBA00023002"/>
    </source>
</evidence>
<dbReference type="PANTHER" id="PTHR43476">
    <property type="entry name" value="3-(3-HYDROXY-PHENYL)PROPIONATE/3-HYDROXYCINNAMIC ACID HYDROXYLASE"/>
    <property type="match status" value="1"/>
</dbReference>
<evidence type="ECO:0000313" key="4">
    <source>
        <dbReference type="Proteomes" id="UP001183817"/>
    </source>
</evidence>
<keyword evidence="1 3" id="KW-0560">Oxidoreductase</keyword>
<comment type="caution">
    <text evidence="3">The sequence shown here is derived from an EMBL/GenBank/DDBJ whole genome shotgun (WGS) entry which is preliminary data.</text>
</comment>
<dbReference type="PANTHER" id="PTHR43476:SF3">
    <property type="entry name" value="FAD-BINDING MONOOXYGENASE"/>
    <property type="match status" value="1"/>
</dbReference>
<dbReference type="Gene3D" id="3.30.70.2450">
    <property type="match status" value="1"/>
</dbReference>
<dbReference type="Proteomes" id="UP001183817">
    <property type="component" value="Unassembled WGS sequence"/>
</dbReference>
<evidence type="ECO:0000313" key="3">
    <source>
        <dbReference type="EMBL" id="MDR7359253.1"/>
    </source>
</evidence>
<reference evidence="3 4" key="1">
    <citation type="submission" date="2023-07" db="EMBL/GenBank/DDBJ databases">
        <title>Sequencing the genomes of 1000 actinobacteria strains.</title>
        <authorList>
            <person name="Klenk H.-P."/>
        </authorList>
    </citation>
    <scope>NUCLEOTIDE SEQUENCE [LARGE SCALE GENOMIC DNA]</scope>
    <source>
        <strain evidence="3 4">DSM 20167</strain>
    </source>
</reference>
<protein>
    <submittedName>
        <fullName evidence="3">3-(3-hydroxy-phenyl)propionate hydroxylase</fullName>
        <ecNumber evidence="3">1.14.13.127</ecNumber>
    </submittedName>
</protein>
<dbReference type="GO" id="GO:0008688">
    <property type="term" value="F:3-(3-hydroxyphenyl)propionate hydroxylase activity"/>
    <property type="evidence" value="ECO:0007669"/>
    <property type="project" value="UniProtKB-EC"/>
</dbReference>
<keyword evidence="4" id="KW-1185">Reference proteome</keyword>
<dbReference type="InterPro" id="IPR002938">
    <property type="entry name" value="FAD-bd"/>
</dbReference>
<dbReference type="SUPFAM" id="SSF51905">
    <property type="entry name" value="FAD/NAD(P)-binding domain"/>
    <property type="match status" value="1"/>
</dbReference>
<proteinExistence type="predicted"/>
<dbReference type="InterPro" id="IPR036188">
    <property type="entry name" value="FAD/NAD-bd_sf"/>
</dbReference>
<name>A0ABU2BKW3_9MICC</name>
<dbReference type="Pfam" id="PF01494">
    <property type="entry name" value="FAD_binding_3"/>
    <property type="match status" value="1"/>
</dbReference>
<accession>A0ABU2BKW3</accession>
<dbReference type="Gene3D" id="3.50.50.60">
    <property type="entry name" value="FAD/NAD(P)-binding domain"/>
    <property type="match status" value="1"/>
</dbReference>
<gene>
    <name evidence="3" type="ORF">J2S64_002944</name>
</gene>
<dbReference type="EMBL" id="JAVDYI010000001">
    <property type="protein sequence ID" value="MDR7359253.1"/>
    <property type="molecule type" value="Genomic_DNA"/>
</dbReference>
<dbReference type="RefSeq" id="WP_310291643.1">
    <property type="nucleotide sequence ID" value="NZ_BAAAWO010000001.1"/>
</dbReference>